<organism evidence="3">
    <name type="scientific">hydrothermal vent metagenome</name>
    <dbReference type="NCBI Taxonomy" id="652676"/>
    <lineage>
        <taxon>unclassified sequences</taxon>
        <taxon>metagenomes</taxon>
        <taxon>ecological metagenomes</taxon>
    </lineage>
</organism>
<proteinExistence type="inferred from homology"/>
<dbReference type="SUPFAM" id="SSF51735">
    <property type="entry name" value="NAD(P)-binding Rossmann-fold domains"/>
    <property type="match status" value="1"/>
</dbReference>
<dbReference type="AlphaFoldDB" id="A0A3B1A5V2"/>
<reference evidence="3" key="1">
    <citation type="submission" date="2018-06" db="EMBL/GenBank/DDBJ databases">
        <authorList>
            <person name="Zhirakovskaya E."/>
        </authorList>
    </citation>
    <scope>NUCLEOTIDE SEQUENCE</scope>
</reference>
<dbReference type="EMBL" id="UOFS01000013">
    <property type="protein sequence ID" value="VAW93579.1"/>
    <property type="molecule type" value="Genomic_DNA"/>
</dbReference>
<evidence type="ECO:0000256" key="1">
    <source>
        <dbReference type="ARBA" id="ARBA00006484"/>
    </source>
</evidence>
<dbReference type="Gene3D" id="3.40.50.720">
    <property type="entry name" value="NAD(P)-binding Rossmann-like Domain"/>
    <property type="match status" value="1"/>
</dbReference>
<dbReference type="InterPro" id="IPR002347">
    <property type="entry name" value="SDR_fam"/>
</dbReference>
<protein>
    <submittedName>
        <fullName evidence="3">Oxidoreductase</fullName>
    </submittedName>
</protein>
<gene>
    <name evidence="3" type="ORF">MNBD_GAMMA22-788</name>
</gene>
<dbReference type="Pfam" id="PF00106">
    <property type="entry name" value="adh_short"/>
    <property type="match status" value="1"/>
</dbReference>
<name>A0A3B1A5V2_9ZZZZ</name>
<evidence type="ECO:0000256" key="2">
    <source>
        <dbReference type="ARBA" id="ARBA00023002"/>
    </source>
</evidence>
<dbReference type="PANTHER" id="PTHR42901">
    <property type="entry name" value="ALCOHOL DEHYDROGENASE"/>
    <property type="match status" value="1"/>
</dbReference>
<comment type="similarity">
    <text evidence="1">Belongs to the short-chain dehydrogenases/reductases (SDR) family.</text>
</comment>
<sequence length="249" mass="26540">MNLAQSYQAAPNELKDKVILITGAGDGIGAVAAKTYANYGATVILLGRTVSKLEKVYDEIAQQGNPQAAIYPFDFEGAKLENYEQLASTIDSEFGALHGLLHNAAILGSTTPISQFNPELWNKVMHINLNAAFLLTQACLPVLRKADAASIIFTSSGVGSQGAAYWGAYAASKAANINLMQVLSDELSENTNVKVNAIDPGVVRTAMRARAFPGEDPQTLPLADTIMPSYLYLMASQKSTITGELIKAQ</sequence>
<dbReference type="NCBIfam" id="NF006509">
    <property type="entry name" value="PRK08945.1"/>
    <property type="match status" value="1"/>
</dbReference>
<accession>A0A3B1A5V2</accession>
<dbReference type="GO" id="GO:0016491">
    <property type="term" value="F:oxidoreductase activity"/>
    <property type="evidence" value="ECO:0007669"/>
    <property type="project" value="UniProtKB-KW"/>
</dbReference>
<dbReference type="PRINTS" id="PR00081">
    <property type="entry name" value="GDHRDH"/>
</dbReference>
<evidence type="ECO:0000313" key="3">
    <source>
        <dbReference type="EMBL" id="VAW93579.1"/>
    </source>
</evidence>
<keyword evidence="2" id="KW-0560">Oxidoreductase</keyword>
<dbReference type="PANTHER" id="PTHR42901:SF1">
    <property type="entry name" value="ALCOHOL DEHYDROGENASE"/>
    <property type="match status" value="1"/>
</dbReference>
<dbReference type="InterPro" id="IPR036291">
    <property type="entry name" value="NAD(P)-bd_dom_sf"/>
</dbReference>